<keyword evidence="2" id="KW-1185">Reference proteome</keyword>
<dbReference type="Proteomes" id="UP000003803">
    <property type="component" value="Unassembled WGS sequence"/>
</dbReference>
<evidence type="ECO:0000313" key="1">
    <source>
        <dbReference type="EMBL" id="EDS10099.1"/>
    </source>
</evidence>
<reference evidence="1" key="1">
    <citation type="submission" date="2007-11" db="EMBL/GenBank/DDBJ databases">
        <authorList>
            <person name="Fulton L."/>
            <person name="Clifton S."/>
            <person name="Fulton B."/>
            <person name="Xu J."/>
            <person name="Minx P."/>
            <person name="Pepin K.H."/>
            <person name="Johnson M."/>
            <person name="Thiruvilangam P."/>
            <person name="Bhonagiri V."/>
            <person name="Nash W.E."/>
            <person name="Mardis E.R."/>
            <person name="Wilson R.K."/>
        </authorList>
    </citation>
    <scope>NUCLEOTIDE SEQUENCE [LARGE SCALE GENOMIC DNA]</scope>
    <source>
        <strain evidence="1">DSM 17241</strain>
    </source>
</reference>
<dbReference type="AlphaFoldDB" id="B0PFG6"/>
<protein>
    <submittedName>
        <fullName evidence="1">Uncharacterized protein</fullName>
    </submittedName>
</protein>
<reference evidence="1" key="2">
    <citation type="submission" date="2013-09" db="EMBL/GenBank/DDBJ databases">
        <title>Draft genome sequence of Anaerotruncus colihominis(DSM 17241).</title>
        <authorList>
            <person name="Sudarsanam P."/>
            <person name="Ley R."/>
            <person name="Guruge J."/>
            <person name="Turnbaugh P.J."/>
            <person name="Mahowald M."/>
            <person name="Liep D."/>
            <person name="Gordon J."/>
        </authorList>
    </citation>
    <scope>NUCLEOTIDE SEQUENCE</scope>
    <source>
        <strain evidence="1">DSM 17241</strain>
    </source>
</reference>
<organism evidence="1 2">
    <name type="scientific">Anaerotruncus colihominis DSM 17241</name>
    <dbReference type="NCBI Taxonomy" id="445972"/>
    <lineage>
        <taxon>Bacteria</taxon>
        <taxon>Bacillati</taxon>
        <taxon>Bacillota</taxon>
        <taxon>Clostridia</taxon>
        <taxon>Eubacteriales</taxon>
        <taxon>Oscillospiraceae</taxon>
        <taxon>Anaerotruncus</taxon>
    </lineage>
</organism>
<comment type="caution">
    <text evidence="1">The sequence shown here is derived from an EMBL/GenBank/DDBJ whole genome shotgun (WGS) entry which is preliminary data.</text>
</comment>
<name>B0PFG6_9FIRM</name>
<gene>
    <name evidence="1" type="ORF">ANACOL_03546</name>
</gene>
<dbReference type="EMBL" id="ABGD02000025">
    <property type="protein sequence ID" value="EDS10099.1"/>
    <property type="molecule type" value="Genomic_DNA"/>
</dbReference>
<sequence length="60" mass="7113">MYKQYAPPSCWFAVKGCASCRNAKVWVDRFHLHSLIWQIKVLAIWVWDKYNKEVKVVKSG</sequence>
<accession>B0PFG6</accession>
<proteinExistence type="predicted"/>
<dbReference type="HOGENOM" id="CLU_2930983_0_0_9"/>
<evidence type="ECO:0000313" key="2">
    <source>
        <dbReference type="Proteomes" id="UP000003803"/>
    </source>
</evidence>